<comment type="caution">
    <text evidence="2">The sequence shown here is derived from an EMBL/GenBank/DDBJ whole genome shotgun (WGS) entry which is preliminary data.</text>
</comment>
<dbReference type="EC" id="2.3.1.183" evidence="2"/>
<dbReference type="Gene3D" id="3.40.630.30">
    <property type="match status" value="1"/>
</dbReference>
<dbReference type="Pfam" id="PF13420">
    <property type="entry name" value="Acetyltransf_4"/>
    <property type="match status" value="1"/>
</dbReference>
<organism evidence="2">
    <name type="scientific">bioreactor metagenome</name>
    <dbReference type="NCBI Taxonomy" id="1076179"/>
    <lineage>
        <taxon>unclassified sequences</taxon>
        <taxon>metagenomes</taxon>
        <taxon>ecological metagenomes</taxon>
    </lineage>
</organism>
<keyword evidence="2" id="KW-0808">Transferase</keyword>
<dbReference type="InterPro" id="IPR016181">
    <property type="entry name" value="Acyl_CoA_acyltransferase"/>
</dbReference>
<reference evidence="2" key="1">
    <citation type="submission" date="2019-08" db="EMBL/GenBank/DDBJ databases">
        <authorList>
            <person name="Kucharzyk K."/>
            <person name="Murdoch R.W."/>
            <person name="Higgins S."/>
            <person name="Loffler F."/>
        </authorList>
    </citation>
    <scope>NUCLEOTIDE SEQUENCE</scope>
</reference>
<gene>
    <name evidence="2" type="primary">pat_10</name>
    <name evidence="2" type="ORF">SDC9_63952</name>
</gene>
<sequence length="197" mass="23431">MDIKIRIASENDAEEILQIYAPYIRDTIITFEYEVPAIEEFKNRIRKISKDYPYLVCTLDEKIIGYAYSYRHKERAAYQWNVELSVYIDNKYLHYGLGKAFYTALIEISKLQNIQNIYGVVTSNNINSEKLHEYFGFNKLGVYHNTGYKFDKWHDVTWFEKRVNEYYGEPKPLLSIKDIDKGTFNEIIDKCCKIIKL</sequence>
<proteinExistence type="predicted"/>
<dbReference type="SUPFAM" id="SSF55729">
    <property type="entry name" value="Acyl-CoA N-acyltransferases (Nat)"/>
    <property type="match status" value="1"/>
</dbReference>
<dbReference type="EMBL" id="VSSQ01002818">
    <property type="protein sequence ID" value="MPM17556.1"/>
    <property type="molecule type" value="Genomic_DNA"/>
</dbReference>
<dbReference type="PROSITE" id="PS51186">
    <property type="entry name" value="GNAT"/>
    <property type="match status" value="1"/>
</dbReference>
<dbReference type="InterPro" id="IPR000182">
    <property type="entry name" value="GNAT_dom"/>
</dbReference>
<dbReference type="PANTHER" id="PTHR43072">
    <property type="entry name" value="N-ACETYLTRANSFERASE"/>
    <property type="match status" value="1"/>
</dbReference>
<dbReference type="PANTHER" id="PTHR43072:SF8">
    <property type="entry name" value="ACYLTRANSFERASE FABY-RELATED"/>
    <property type="match status" value="1"/>
</dbReference>
<dbReference type="CDD" id="cd04301">
    <property type="entry name" value="NAT_SF"/>
    <property type="match status" value="1"/>
</dbReference>
<evidence type="ECO:0000313" key="2">
    <source>
        <dbReference type="EMBL" id="MPM17556.1"/>
    </source>
</evidence>
<name>A0A644XMZ3_9ZZZZ</name>
<keyword evidence="2" id="KW-0012">Acyltransferase</keyword>
<protein>
    <submittedName>
        <fullName evidence="2">Phosphinothricin N-acetyltransferase</fullName>
        <ecNumber evidence="2">2.3.1.183</ecNumber>
    </submittedName>
</protein>
<feature type="domain" description="N-acetyltransferase" evidence="1">
    <location>
        <begin position="3"/>
        <end position="164"/>
    </location>
</feature>
<accession>A0A644XMZ3</accession>
<dbReference type="GO" id="GO:0102971">
    <property type="term" value="F:phosphinothricin N-acetyltransferase activity"/>
    <property type="evidence" value="ECO:0007669"/>
    <property type="project" value="UniProtKB-EC"/>
</dbReference>
<dbReference type="AlphaFoldDB" id="A0A644XMZ3"/>
<evidence type="ECO:0000259" key="1">
    <source>
        <dbReference type="PROSITE" id="PS51186"/>
    </source>
</evidence>